<dbReference type="PANTHER" id="PTHR41287">
    <property type="match status" value="1"/>
</dbReference>
<dbReference type="Pfam" id="PF20441">
    <property type="entry name" value="TerL_nuclease"/>
    <property type="match status" value="1"/>
</dbReference>
<dbReference type="InterPro" id="IPR046462">
    <property type="entry name" value="TerL_nuclease"/>
</dbReference>
<dbReference type="GO" id="GO:0004519">
    <property type="term" value="F:endonuclease activity"/>
    <property type="evidence" value="ECO:0007669"/>
    <property type="project" value="InterPro"/>
</dbReference>
<dbReference type="SUPFAM" id="SSF52540">
    <property type="entry name" value="P-loop containing nucleoside triphosphate hydrolases"/>
    <property type="match status" value="1"/>
</dbReference>
<dbReference type="PANTHER" id="PTHR41287:SF1">
    <property type="entry name" value="PROTEIN YMFN"/>
    <property type="match status" value="1"/>
</dbReference>
<accession>A0A8S5PUE6</accession>
<proteinExistence type="predicted"/>
<protein>
    <submittedName>
        <fullName evidence="2">Large Terminase</fullName>
    </submittedName>
</protein>
<dbReference type="InterPro" id="IPR005021">
    <property type="entry name" value="Terminase_largesu-like"/>
</dbReference>
<sequence>MAVEVRIGEQTPTRSLILPYDESSGAEAIGMYEKSGRTAYDWQKFIIDAILAKNKDGLWTHMNFGYSVPRQNGKNEIIAIRELKGLYDGEKILHTAHRTTTSAAAFNRILAILEESGLEEQTDFNKIKATGRESIELIGGGRVDFRTRTSTGGLGESFDLLIIDEAQEYTDDQRSALMYTIAASKNPQTILTGTPPTPISSGTVFTKLRENALYGNAENSGWAEWSVDKQSDVKDKDLWYQANPSLGLRVSERNIQAEVGDDDIDFNIQRLGLWIQYNQKSAISENEWEELHVDTLPKIKGKLFVGIKYGYDGANVAMSVAVKTEEDKVFVESIDCQSIRNGNGWLVHFLRNADVQQVVIDGANGQQILAEAMKQAKLKKPVLPTVKEIILANSMFEQALFAQTIQHKSQPSLFQVVTNCDKRTIGTSGGFGYRSQVEENDIASMESMILAHWACSEAKEVKKQKIRY</sequence>
<evidence type="ECO:0000259" key="1">
    <source>
        <dbReference type="Pfam" id="PF20441"/>
    </source>
</evidence>
<name>A0A8S5PUE6_9CAUD</name>
<feature type="domain" description="Terminase large subunit-like endonuclease" evidence="1">
    <location>
        <begin position="227"/>
        <end position="335"/>
    </location>
</feature>
<dbReference type="Gene3D" id="3.40.50.300">
    <property type="entry name" value="P-loop containing nucleotide triphosphate hydrolases"/>
    <property type="match status" value="1"/>
</dbReference>
<reference evidence="2" key="1">
    <citation type="journal article" date="2021" name="Proc. Natl. Acad. Sci. U.S.A.">
        <title>A Catalog of Tens of Thousands of Viruses from Human Metagenomes Reveals Hidden Associations with Chronic Diseases.</title>
        <authorList>
            <person name="Tisza M.J."/>
            <person name="Buck C.B."/>
        </authorList>
    </citation>
    <scope>NUCLEOTIDE SEQUENCE</scope>
    <source>
        <strain evidence="2">CtwrX9</strain>
    </source>
</reference>
<dbReference type="EMBL" id="BK015508">
    <property type="protein sequence ID" value="DAE10368.1"/>
    <property type="molecule type" value="Genomic_DNA"/>
</dbReference>
<evidence type="ECO:0000313" key="2">
    <source>
        <dbReference type="EMBL" id="DAE10368.1"/>
    </source>
</evidence>
<organism evidence="2">
    <name type="scientific">Siphoviridae sp. ctwrX9</name>
    <dbReference type="NCBI Taxonomy" id="2825735"/>
    <lineage>
        <taxon>Viruses</taxon>
        <taxon>Duplodnaviria</taxon>
        <taxon>Heunggongvirae</taxon>
        <taxon>Uroviricota</taxon>
        <taxon>Caudoviricetes</taxon>
    </lineage>
</organism>
<dbReference type="InterPro" id="IPR027417">
    <property type="entry name" value="P-loop_NTPase"/>
</dbReference>